<dbReference type="AlphaFoldDB" id="A0A133URX0"/>
<organism evidence="1 2">
    <name type="scientific">candidate division MSBL1 archaeon SCGC-AAA259I09</name>
    <dbReference type="NCBI Taxonomy" id="1698267"/>
    <lineage>
        <taxon>Archaea</taxon>
        <taxon>Methanobacteriati</taxon>
        <taxon>Methanobacteriota</taxon>
        <taxon>candidate division MSBL1</taxon>
    </lineage>
</organism>
<name>A0A133URX0_9EURY</name>
<sequence length="254" mass="29707">MSDDIPSEFSGFIYEPSKEQEVVSIFFRILPHLDLPICIEEVRGEFPDCLAWIKSNGGYERLNIEFEIFSRNFLEHDHDEKECDLIVCWKDDWPECSVETLELKKELKDLEKELILKDEAKYKSQVWSKRDFLQKVDENYPEIFDLQEKIYRTLESRESVNIRTGKGSNPTYHFRIPSTDHKANLGIYANGRTWIGFKKLSDEGKRNLASALRNKLDINIDSEKDWTKGPHIGEDITKENIDKFLSIVSHSEGI</sequence>
<dbReference type="Proteomes" id="UP000070463">
    <property type="component" value="Unassembled WGS sequence"/>
</dbReference>
<protein>
    <submittedName>
        <fullName evidence="1">Uncharacterized protein</fullName>
    </submittedName>
</protein>
<keyword evidence="2" id="KW-1185">Reference proteome</keyword>
<dbReference type="EMBL" id="LHXR01000056">
    <property type="protein sequence ID" value="KXA96866.1"/>
    <property type="molecule type" value="Genomic_DNA"/>
</dbReference>
<evidence type="ECO:0000313" key="2">
    <source>
        <dbReference type="Proteomes" id="UP000070463"/>
    </source>
</evidence>
<accession>A0A133URX0</accession>
<proteinExistence type="predicted"/>
<evidence type="ECO:0000313" key="1">
    <source>
        <dbReference type="EMBL" id="KXA96866.1"/>
    </source>
</evidence>
<reference evidence="1 2" key="1">
    <citation type="journal article" date="2016" name="Sci. Rep.">
        <title>Metabolic traits of an uncultured archaeal lineage -MSBL1- from brine pools of the Red Sea.</title>
        <authorList>
            <person name="Mwirichia R."/>
            <person name="Alam I."/>
            <person name="Rashid M."/>
            <person name="Vinu M."/>
            <person name="Ba-Alawi W."/>
            <person name="Anthony Kamau A."/>
            <person name="Kamanda Ngugi D."/>
            <person name="Goker M."/>
            <person name="Klenk H.P."/>
            <person name="Bajic V."/>
            <person name="Stingl U."/>
        </authorList>
    </citation>
    <scope>NUCLEOTIDE SEQUENCE [LARGE SCALE GENOMIC DNA]</scope>
    <source>
        <strain evidence="1">SCGC-AAA259I09</strain>
    </source>
</reference>
<comment type="caution">
    <text evidence="1">The sequence shown here is derived from an EMBL/GenBank/DDBJ whole genome shotgun (WGS) entry which is preliminary data.</text>
</comment>
<gene>
    <name evidence="1" type="ORF">AKJ37_04225</name>
</gene>